<protein>
    <recommendedName>
        <fullName evidence="2">C2H2-type domain-containing protein</fullName>
    </recommendedName>
</protein>
<dbReference type="GeneID" id="29116992"/>
<keyword evidence="4" id="KW-1185">Reference proteome</keyword>
<organism evidence="3 4">
    <name type="scientific">Alternaria alternata</name>
    <name type="common">Alternaria rot fungus</name>
    <name type="synonym">Torula alternata</name>
    <dbReference type="NCBI Taxonomy" id="5599"/>
    <lineage>
        <taxon>Eukaryota</taxon>
        <taxon>Fungi</taxon>
        <taxon>Dikarya</taxon>
        <taxon>Ascomycota</taxon>
        <taxon>Pezizomycotina</taxon>
        <taxon>Dothideomycetes</taxon>
        <taxon>Pleosporomycetidae</taxon>
        <taxon>Pleosporales</taxon>
        <taxon>Pleosporineae</taxon>
        <taxon>Pleosporaceae</taxon>
        <taxon>Alternaria</taxon>
        <taxon>Alternaria sect. Alternaria</taxon>
        <taxon>Alternaria alternata complex</taxon>
    </lineage>
</organism>
<sequence>MTIHPSRTCNLLTVLPQPPWRQPLDWDLRMTWECEKRVFFPAYVKQHDTSNPSQRSLGSFPHFQRLPAELQVRILSCCPASTLWQLMRVSSTLRIESSKLFWASPSASFLLSADWLLGGGYAGRTYHDLSFLRHVQNVEIECHCLYDELWPEHKANDPFCPEDARQDVVGIMWTTLRKTCPTIKSVVFNHQKIMSSIELEGAGNVPECLKALIQACPRNIVAEVSTVEEREGRYWNNGTYSDFYNVECRRAHYRPLQGGGWEELVSKAKQDAVLVPGRRFRGIVGQFEKSYFLFRRRVLQERAFWPLVIEALDRYHFDDGRNNAFQCPNVDCGSVFTKPGEWTIHAATTKHGWAKVEDGLFDILPPELRAVFETKFNLIEAKQQASEEESTKMSRDWNEEGEERRKEMEQEFLQQLENDADWATGEQAVDHQIWKNFIRVMHPEWNGL</sequence>
<dbReference type="AlphaFoldDB" id="A0A177DCG0"/>
<reference evidence="3 4" key="1">
    <citation type="submission" date="2016-05" db="EMBL/GenBank/DDBJ databases">
        <title>Comparative analysis of secretome profiles of manganese(II)-oxidizing ascomycete fungi.</title>
        <authorList>
            <consortium name="DOE Joint Genome Institute"/>
            <person name="Zeiner C.A."/>
            <person name="Purvine S.O."/>
            <person name="Zink E.M."/>
            <person name="Wu S."/>
            <person name="Pasa-Tolic L."/>
            <person name="Chaput D.L."/>
            <person name="Haridas S."/>
            <person name="Grigoriev I.V."/>
            <person name="Santelli C.M."/>
            <person name="Hansel C.M."/>
        </authorList>
    </citation>
    <scope>NUCLEOTIDE SEQUENCE [LARGE SCALE GENOMIC DNA]</scope>
    <source>
        <strain evidence="3 4">SRC1lrK2f</strain>
    </source>
</reference>
<dbReference type="EMBL" id="KV441488">
    <property type="protein sequence ID" value="OAG16971.1"/>
    <property type="molecule type" value="Genomic_DNA"/>
</dbReference>
<dbReference type="PROSITE" id="PS00028">
    <property type="entry name" value="ZINC_FINGER_C2H2_1"/>
    <property type="match status" value="1"/>
</dbReference>
<evidence type="ECO:0000313" key="3">
    <source>
        <dbReference type="EMBL" id="OAG16971.1"/>
    </source>
</evidence>
<dbReference type="SUPFAM" id="SSF81383">
    <property type="entry name" value="F-box domain"/>
    <property type="match status" value="1"/>
</dbReference>
<gene>
    <name evidence="3" type="ORF">CC77DRAFT_367579</name>
</gene>
<evidence type="ECO:0000313" key="4">
    <source>
        <dbReference type="Proteomes" id="UP000077248"/>
    </source>
</evidence>
<dbReference type="CDD" id="cd09917">
    <property type="entry name" value="F-box_SF"/>
    <property type="match status" value="1"/>
</dbReference>
<feature type="domain" description="C2H2-type" evidence="2">
    <location>
        <begin position="327"/>
        <end position="351"/>
    </location>
</feature>
<proteinExistence type="predicted"/>
<accession>A0A177DCG0</accession>
<dbReference type="RefSeq" id="XP_018382392.1">
    <property type="nucleotide sequence ID" value="XM_018531398.1"/>
</dbReference>
<dbReference type="OMA" id="NDADWAT"/>
<feature type="compositionally biased region" description="Basic and acidic residues" evidence="1">
    <location>
        <begin position="389"/>
        <end position="409"/>
    </location>
</feature>
<dbReference type="InterPro" id="IPR036047">
    <property type="entry name" value="F-box-like_dom_sf"/>
</dbReference>
<dbReference type="KEGG" id="aalt:CC77DRAFT_367579"/>
<dbReference type="VEuPathDB" id="FungiDB:CC77DRAFT_367579"/>
<evidence type="ECO:0000256" key="1">
    <source>
        <dbReference type="SAM" id="MobiDB-lite"/>
    </source>
</evidence>
<dbReference type="Proteomes" id="UP000077248">
    <property type="component" value="Unassembled WGS sequence"/>
</dbReference>
<dbReference type="InterPro" id="IPR013087">
    <property type="entry name" value="Znf_C2H2_type"/>
</dbReference>
<feature type="region of interest" description="Disordered" evidence="1">
    <location>
        <begin position="383"/>
        <end position="410"/>
    </location>
</feature>
<dbReference type="CDD" id="cd22265">
    <property type="entry name" value="UDM1_RNF168"/>
    <property type="match status" value="1"/>
</dbReference>
<evidence type="ECO:0000259" key="2">
    <source>
        <dbReference type="PROSITE" id="PS00028"/>
    </source>
</evidence>
<name>A0A177DCG0_ALTAL</name>